<name>A0A2V1IRG9_9BACT</name>
<dbReference type="AlphaFoldDB" id="A0A2V1IRG9"/>
<comment type="caution">
    <text evidence="3">The sequence shown here is derived from an EMBL/GenBank/DDBJ whole genome shotgun (WGS) entry which is preliminary data.</text>
</comment>
<feature type="chain" id="PRO_5015972544" description="Thioredoxin domain-containing protein" evidence="1">
    <location>
        <begin position="19"/>
        <end position="148"/>
    </location>
</feature>
<accession>A0A2V1IRG9</accession>
<gene>
    <name evidence="3" type="ORF">C5O25_08140</name>
</gene>
<reference evidence="4" key="1">
    <citation type="submission" date="2018-02" db="EMBL/GenBank/DDBJ databases">
        <authorList>
            <person name="Clavel T."/>
            <person name="Strowig T."/>
        </authorList>
    </citation>
    <scope>NUCLEOTIDE SEQUENCE [LARGE SCALE GENOMIC DNA]</scope>
    <source>
        <strain evidence="4">DSM 100764</strain>
    </source>
</reference>
<sequence length="148" mass="15257">MKVLNIIVAAAASMALMAACSSKTGSAAAEASQNDTVAVAAPAEAVIEVAAGDTALSFSTPLAVIDFNATWCGPCQQFKPVFHKVAAKYADRITFFSVDTDSCPALAAQYQAQSIPQITAISADSVVANQIGSMSEADFTAYIESLLQ</sequence>
<dbReference type="InterPro" id="IPR013766">
    <property type="entry name" value="Thioredoxin_domain"/>
</dbReference>
<dbReference type="InterPro" id="IPR036249">
    <property type="entry name" value="Thioredoxin-like_sf"/>
</dbReference>
<dbReference type="GeneID" id="93425622"/>
<feature type="domain" description="Thioredoxin" evidence="2">
    <location>
        <begin position="22"/>
        <end position="148"/>
    </location>
</feature>
<evidence type="ECO:0000313" key="3">
    <source>
        <dbReference type="EMBL" id="PWB07194.1"/>
    </source>
</evidence>
<dbReference type="EMBL" id="PUBV01000015">
    <property type="protein sequence ID" value="PWB07194.1"/>
    <property type="molecule type" value="Genomic_DNA"/>
</dbReference>
<keyword evidence="4" id="KW-1185">Reference proteome</keyword>
<dbReference type="CDD" id="cd02947">
    <property type="entry name" value="TRX_family"/>
    <property type="match status" value="1"/>
</dbReference>
<evidence type="ECO:0000259" key="2">
    <source>
        <dbReference type="PROSITE" id="PS51352"/>
    </source>
</evidence>
<keyword evidence="1" id="KW-0732">Signal</keyword>
<dbReference type="SUPFAM" id="SSF52833">
    <property type="entry name" value="Thioredoxin-like"/>
    <property type="match status" value="1"/>
</dbReference>
<dbReference type="GO" id="GO:0005829">
    <property type="term" value="C:cytosol"/>
    <property type="evidence" value="ECO:0007669"/>
    <property type="project" value="TreeGrafter"/>
</dbReference>
<dbReference type="RefSeq" id="WP_107036243.1">
    <property type="nucleotide sequence ID" value="NZ_CAONGC010000010.1"/>
</dbReference>
<dbReference type="PANTHER" id="PTHR45663">
    <property type="entry name" value="GEO12009P1"/>
    <property type="match status" value="1"/>
</dbReference>
<dbReference type="GO" id="GO:0015035">
    <property type="term" value="F:protein-disulfide reductase activity"/>
    <property type="evidence" value="ECO:0007669"/>
    <property type="project" value="TreeGrafter"/>
</dbReference>
<dbReference type="Gene3D" id="3.40.30.10">
    <property type="entry name" value="Glutaredoxin"/>
    <property type="match status" value="1"/>
</dbReference>
<evidence type="ECO:0000313" key="4">
    <source>
        <dbReference type="Proteomes" id="UP000244925"/>
    </source>
</evidence>
<proteinExistence type="predicted"/>
<evidence type="ECO:0000256" key="1">
    <source>
        <dbReference type="SAM" id="SignalP"/>
    </source>
</evidence>
<dbReference type="Proteomes" id="UP000244925">
    <property type="component" value="Unassembled WGS sequence"/>
</dbReference>
<organism evidence="3 4">
    <name type="scientific">Paramuribaculum intestinale</name>
    <dbReference type="NCBI Taxonomy" id="2094151"/>
    <lineage>
        <taxon>Bacteria</taxon>
        <taxon>Pseudomonadati</taxon>
        <taxon>Bacteroidota</taxon>
        <taxon>Bacteroidia</taxon>
        <taxon>Bacteroidales</taxon>
        <taxon>Muribaculaceae</taxon>
        <taxon>Paramuribaculum</taxon>
    </lineage>
</organism>
<dbReference type="PROSITE" id="PS51352">
    <property type="entry name" value="THIOREDOXIN_2"/>
    <property type="match status" value="1"/>
</dbReference>
<protein>
    <recommendedName>
        <fullName evidence="2">Thioredoxin domain-containing protein</fullName>
    </recommendedName>
</protein>
<dbReference type="PROSITE" id="PS51257">
    <property type="entry name" value="PROKAR_LIPOPROTEIN"/>
    <property type="match status" value="1"/>
</dbReference>
<dbReference type="Pfam" id="PF00085">
    <property type="entry name" value="Thioredoxin"/>
    <property type="match status" value="1"/>
</dbReference>
<feature type="signal peptide" evidence="1">
    <location>
        <begin position="1"/>
        <end position="18"/>
    </location>
</feature>
<dbReference type="PANTHER" id="PTHR45663:SF40">
    <property type="entry name" value="THIOREDOXIN 2"/>
    <property type="match status" value="1"/>
</dbReference>